<organism evidence="2 3">
    <name type="scientific">Austropuccinia psidii MF-1</name>
    <dbReference type="NCBI Taxonomy" id="1389203"/>
    <lineage>
        <taxon>Eukaryota</taxon>
        <taxon>Fungi</taxon>
        <taxon>Dikarya</taxon>
        <taxon>Basidiomycota</taxon>
        <taxon>Pucciniomycotina</taxon>
        <taxon>Pucciniomycetes</taxon>
        <taxon>Pucciniales</taxon>
        <taxon>Sphaerophragmiaceae</taxon>
        <taxon>Austropuccinia</taxon>
    </lineage>
</organism>
<dbReference type="Proteomes" id="UP000765509">
    <property type="component" value="Unassembled WGS sequence"/>
</dbReference>
<evidence type="ECO:0000313" key="2">
    <source>
        <dbReference type="EMBL" id="MBW0483555.1"/>
    </source>
</evidence>
<dbReference type="AlphaFoldDB" id="A0A9Q3CIU6"/>
<name>A0A9Q3CIU6_9BASI</name>
<dbReference type="EMBL" id="AVOT02007278">
    <property type="protein sequence ID" value="MBW0483555.1"/>
    <property type="molecule type" value="Genomic_DNA"/>
</dbReference>
<evidence type="ECO:0000256" key="1">
    <source>
        <dbReference type="SAM" id="MobiDB-lite"/>
    </source>
</evidence>
<proteinExistence type="predicted"/>
<sequence>MLNAVMSFMEKNLKLVPPSKKGESHPLHYPQSQSATRPSTLASTSTNIQPPMASTSRDPISPESDSIFDNRWCWNITGDFTHQKKVKKKVVTSLFAEVDALTEAFVDKAMKSSVPGEPTRDLTREAIAYEDVFAVKFREALRKFR</sequence>
<protein>
    <submittedName>
        <fullName evidence="2">Uncharacterized protein</fullName>
    </submittedName>
</protein>
<feature type="compositionally biased region" description="Polar residues" evidence="1">
    <location>
        <begin position="30"/>
        <end position="58"/>
    </location>
</feature>
<evidence type="ECO:0000313" key="3">
    <source>
        <dbReference type="Proteomes" id="UP000765509"/>
    </source>
</evidence>
<comment type="caution">
    <text evidence="2">The sequence shown here is derived from an EMBL/GenBank/DDBJ whole genome shotgun (WGS) entry which is preliminary data.</text>
</comment>
<accession>A0A9Q3CIU6</accession>
<gene>
    <name evidence="2" type="ORF">O181_023270</name>
</gene>
<reference evidence="2" key="1">
    <citation type="submission" date="2021-03" db="EMBL/GenBank/DDBJ databases">
        <title>Draft genome sequence of rust myrtle Austropuccinia psidii MF-1, a brazilian biotype.</title>
        <authorList>
            <person name="Quecine M.C."/>
            <person name="Pachon D.M.R."/>
            <person name="Bonatelli M.L."/>
            <person name="Correr F.H."/>
            <person name="Franceschini L.M."/>
            <person name="Leite T.F."/>
            <person name="Margarido G.R.A."/>
            <person name="Almeida C.A."/>
            <person name="Ferrarezi J.A."/>
            <person name="Labate C.A."/>
        </authorList>
    </citation>
    <scope>NUCLEOTIDE SEQUENCE</scope>
    <source>
        <strain evidence="2">MF-1</strain>
    </source>
</reference>
<keyword evidence="3" id="KW-1185">Reference proteome</keyword>
<feature type="region of interest" description="Disordered" evidence="1">
    <location>
        <begin position="16"/>
        <end position="62"/>
    </location>
</feature>